<dbReference type="RefSeq" id="WP_246330434.1">
    <property type="nucleotide sequence ID" value="NZ_BAABFH010000001.1"/>
</dbReference>
<gene>
    <name evidence="1" type="ORF">HNR68_002322</name>
</gene>
<evidence type="ECO:0008006" key="3">
    <source>
        <dbReference type="Google" id="ProtNLM"/>
    </source>
</evidence>
<comment type="caution">
    <text evidence="1">The sequence shown here is derived from an EMBL/GenBank/DDBJ whole genome shotgun (WGS) entry which is preliminary data.</text>
</comment>
<organism evidence="1 2">
    <name type="scientific">Saccharopolyspora hordei</name>
    <dbReference type="NCBI Taxonomy" id="1838"/>
    <lineage>
        <taxon>Bacteria</taxon>
        <taxon>Bacillati</taxon>
        <taxon>Actinomycetota</taxon>
        <taxon>Actinomycetes</taxon>
        <taxon>Pseudonocardiales</taxon>
        <taxon>Pseudonocardiaceae</taxon>
        <taxon>Saccharopolyspora</taxon>
    </lineage>
</organism>
<proteinExistence type="predicted"/>
<dbReference type="Proteomes" id="UP000587002">
    <property type="component" value="Unassembled WGS sequence"/>
</dbReference>
<evidence type="ECO:0000313" key="1">
    <source>
        <dbReference type="EMBL" id="NYI83692.1"/>
    </source>
</evidence>
<dbReference type="EMBL" id="JACCFJ010000001">
    <property type="protein sequence ID" value="NYI83692.1"/>
    <property type="molecule type" value="Genomic_DNA"/>
</dbReference>
<sequence length="107" mass="11793">MTDMQVTPETLTGHADGCDSLADKFGQLADVLHQARVDDQCFGPIGQVIGMLNGYYDGLEECQDLAKKAQAFLKRTSESLRETEKDHAENDRQIAEMFQSIAKELGG</sequence>
<evidence type="ECO:0000313" key="2">
    <source>
        <dbReference type="Proteomes" id="UP000587002"/>
    </source>
</evidence>
<dbReference type="AlphaFoldDB" id="A0A853AGJ7"/>
<protein>
    <recommendedName>
        <fullName evidence="3">ESX-1 secretion-associated protein</fullName>
    </recommendedName>
</protein>
<accession>A0A853AGJ7</accession>
<name>A0A853AGJ7_9PSEU</name>
<reference evidence="1 2" key="1">
    <citation type="submission" date="2020-07" db="EMBL/GenBank/DDBJ databases">
        <title>Sequencing the genomes of 1000 actinobacteria strains.</title>
        <authorList>
            <person name="Klenk H.-P."/>
        </authorList>
    </citation>
    <scope>NUCLEOTIDE SEQUENCE [LARGE SCALE GENOMIC DNA]</scope>
    <source>
        <strain evidence="1 2">DSM 44065</strain>
    </source>
</reference>
<keyword evidence="2" id="KW-1185">Reference proteome</keyword>